<accession>A0ABN1UDB0</accession>
<sequence length="184" mass="19658">MSTSWSPPSTRTYERGLQGRGATAGVLGGLRAEGWAVFHDVTWPGRQRVNQVHVAVGPGGVFVVDGKNWSVRIALLDDTIVVDGWRHDEVAAAAARAARAVADLVGPPAAATVVPVLCFVRDQPLTGRCHDVLVCSTANLRETLLARPAALTPDQVRTAARQLHRAFRVRAADVSRAGRQRSAT</sequence>
<dbReference type="EMBL" id="BAAAJE010000006">
    <property type="protein sequence ID" value="GAA1139700.1"/>
    <property type="molecule type" value="Genomic_DNA"/>
</dbReference>
<protein>
    <recommendedName>
        <fullName evidence="1">NERD domain-containing protein</fullName>
    </recommendedName>
</protein>
<dbReference type="Pfam" id="PF08378">
    <property type="entry name" value="NERD"/>
    <property type="match status" value="1"/>
</dbReference>
<evidence type="ECO:0000313" key="2">
    <source>
        <dbReference type="EMBL" id="GAA1139700.1"/>
    </source>
</evidence>
<dbReference type="InterPro" id="IPR011528">
    <property type="entry name" value="NERD"/>
</dbReference>
<dbReference type="RefSeq" id="WP_343907279.1">
    <property type="nucleotide sequence ID" value="NZ_BAAAJE010000006.1"/>
</dbReference>
<evidence type="ECO:0000313" key="3">
    <source>
        <dbReference type="Proteomes" id="UP001499979"/>
    </source>
</evidence>
<proteinExistence type="predicted"/>
<name>A0ABN1UDB0_9ACTN</name>
<feature type="domain" description="NERD" evidence="1">
    <location>
        <begin position="16"/>
        <end position="75"/>
    </location>
</feature>
<organism evidence="2 3">
    <name type="scientific">Nocardioides aquiterrae</name>
    <dbReference type="NCBI Taxonomy" id="203799"/>
    <lineage>
        <taxon>Bacteria</taxon>
        <taxon>Bacillati</taxon>
        <taxon>Actinomycetota</taxon>
        <taxon>Actinomycetes</taxon>
        <taxon>Propionibacteriales</taxon>
        <taxon>Nocardioidaceae</taxon>
        <taxon>Nocardioides</taxon>
    </lineage>
</organism>
<evidence type="ECO:0000259" key="1">
    <source>
        <dbReference type="Pfam" id="PF08378"/>
    </source>
</evidence>
<comment type="caution">
    <text evidence="2">The sequence shown here is derived from an EMBL/GenBank/DDBJ whole genome shotgun (WGS) entry which is preliminary data.</text>
</comment>
<keyword evidence="3" id="KW-1185">Reference proteome</keyword>
<reference evidence="2 3" key="1">
    <citation type="journal article" date="2019" name="Int. J. Syst. Evol. Microbiol.">
        <title>The Global Catalogue of Microorganisms (GCM) 10K type strain sequencing project: providing services to taxonomists for standard genome sequencing and annotation.</title>
        <authorList>
            <consortium name="The Broad Institute Genomics Platform"/>
            <consortium name="The Broad Institute Genome Sequencing Center for Infectious Disease"/>
            <person name="Wu L."/>
            <person name="Ma J."/>
        </authorList>
    </citation>
    <scope>NUCLEOTIDE SEQUENCE [LARGE SCALE GENOMIC DNA]</scope>
    <source>
        <strain evidence="2 3">JCM 11813</strain>
    </source>
</reference>
<gene>
    <name evidence="2" type="ORF">GCM10009606_19160</name>
</gene>
<dbReference type="Proteomes" id="UP001499979">
    <property type="component" value="Unassembled WGS sequence"/>
</dbReference>